<accession>A0A974HBM1</accession>
<dbReference type="EMBL" id="CM004478">
    <property type="protein sequence ID" value="OCT71988.1"/>
    <property type="molecule type" value="Genomic_DNA"/>
</dbReference>
<organism evidence="1 2">
    <name type="scientific">Xenopus laevis</name>
    <name type="common">African clawed frog</name>
    <dbReference type="NCBI Taxonomy" id="8355"/>
    <lineage>
        <taxon>Eukaryota</taxon>
        <taxon>Metazoa</taxon>
        <taxon>Chordata</taxon>
        <taxon>Craniata</taxon>
        <taxon>Vertebrata</taxon>
        <taxon>Euteleostomi</taxon>
        <taxon>Amphibia</taxon>
        <taxon>Batrachia</taxon>
        <taxon>Anura</taxon>
        <taxon>Pipoidea</taxon>
        <taxon>Pipidae</taxon>
        <taxon>Xenopodinae</taxon>
        <taxon>Xenopus</taxon>
        <taxon>Xenopus</taxon>
    </lineage>
</organism>
<name>A0A974HBM1_XENLA</name>
<dbReference type="AlphaFoldDB" id="A0A974HBM1"/>
<evidence type="ECO:0000313" key="1">
    <source>
        <dbReference type="EMBL" id="OCT71988.1"/>
    </source>
</evidence>
<reference evidence="2" key="1">
    <citation type="journal article" date="2016" name="Nature">
        <title>Genome evolution in the allotetraploid frog Xenopus laevis.</title>
        <authorList>
            <person name="Session A.M."/>
            <person name="Uno Y."/>
            <person name="Kwon T."/>
            <person name="Chapman J.A."/>
            <person name="Toyoda A."/>
            <person name="Takahashi S."/>
            <person name="Fukui A."/>
            <person name="Hikosaka A."/>
            <person name="Suzuki A."/>
            <person name="Kondo M."/>
            <person name="van Heeringen S.J."/>
            <person name="Quigley I."/>
            <person name="Heinz S."/>
            <person name="Ogino H."/>
            <person name="Ochi H."/>
            <person name="Hellsten U."/>
            <person name="Lyons J.B."/>
            <person name="Simakov O."/>
            <person name="Putnam N."/>
            <person name="Stites J."/>
            <person name="Kuroki Y."/>
            <person name="Tanaka T."/>
            <person name="Michiue T."/>
            <person name="Watanabe M."/>
            <person name="Bogdanovic O."/>
            <person name="Lister R."/>
            <person name="Georgiou G."/>
            <person name="Paranjpe S.S."/>
            <person name="van Kruijsbergen I."/>
            <person name="Shu S."/>
            <person name="Carlson J."/>
            <person name="Kinoshita T."/>
            <person name="Ohta Y."/>
            <person name="Mawaribuchi S."/>
            <person name="Jenkins J."/>
            <person name="Grimwood J."/>
            <person name="Schmutz J."/>
            <person name="Mitros T."/>
            <person name="Mozaffari S.V."/>
            <person name="Suzuki Y."/>
            <person name="Haramoto Y."/>
            <person name="Yamamoto T.S."/>
            <person name="Takagi C."/>
            <person name="Heald R."/>
            <person name="Miller K."/>
            <person name="Haudenschild C."/>
            <person name="Kitzman J."/>
            <person name="Nakayama T."/>
            <person name="Izutsu Y."/>
            <person name="Robert J."/>
            <person name="Fortriede J."/>
            <person name="Burns K."/>
            <person name="Lotay V."/>
            <person name="Karimi K."/>
            <person name="Yasuoka Y."/>
            <person name="Dichmann D.S."/>
            <person name="Flajnik M.F."/>
            <person name="Houston D.W."/>
            <person name="Shendure J."/>
            <person name="DuPasquier L."/>
            <person name="Vize P.D."/>
            <person name="Zorn A.M."/>
            <person name="Ito M."/>
            <person name="Marcotte E.M."/>
            <person name="Wallingford J.B."/>
            <person name="Ito Y."/>
            <person name="Asashima M."/>
            <person name="Ueno N."/>
            <person name="Matsuda Y."/>
            <person name="Veenstra G.J."/>
            <person name="Fujiyama A."/>
            <person name="Harland R.M."/>
            <person name="Taira M."/>
            <person name="Rokhsar D.S."/>
        </authorList>
    </citation>
    <scope>NUCLEOTIDE SEQUENCE [LARGE SCALE GENOMIC DNA]</scope>
    <source>
        <strain evidence="2">J</strain>
    </source>
</reference>
<evidence type="ECO:0000313" key="2">
    <source>
        <dbReference type="Proteomes" id="UP000694892"/>
    </source>
</evidence>
<sequence length="123" mass="14050">MEWTGMQGLPSGLKVLLSMEPYLGGKKGHCGWNCDGGNGNRREYGCIYMSTIKLQSEPCIPRHSIGPQAACRPGFCSLRDGLKMQGLPSGLRMLLSMEPYFRCKGEHHWWNPGVLEWRHRWWN</sequence>
<dbReference type="Proteomes" id="UP000694892">
    <property type="component" value="Chromosome 7L"/>
</dbReference>
<gene>
    <name evidence="1" type="ORF">XELAEV_18034968mg</name>
</gene>
<proteinExistence type="predicted"/>
<protein>
    <submittedName>
        <fullName evidence="1">Uncharacterized protein</fullName>
    </submittedName>
</protein>